<evidence type="ECO:0000313" key="3">
    <source>
        <dbReference type="Proteomes" id="UP000275772"/>
    </source>
</evidence>
<feature type="region of interest" description="Disordered" evidence="1">
    <location>
        <begin position="30"/>
        <end position="144"/>
    </location>
</feature>
<feature type="compositionally biased region" description="Polar residues" evidence="1">
    <location>
        <begin position="244"/>
        <end position="264"/>
    </location>
</feature>
<dbReference type="PANTHER" id="PTHR28061">
    <property type="entry name" value="INO EIGHTY SUBUNIT 4"/>
    <property type="match status" value="1"/>
</dbReference>
<evidence type="ECO:0000313" key="2">
    <source>
        <dbReference type="EMBL" id="SZF03975.1"/>
    </source>
</evidence>
<feature type="region of interest" description="Disordered" evidence="1">
    <location>
        <begin position="211"/>
        <end position="264"/>
    </location>
</feature>
<dbReference type="InterPro" id="IPR013175">
    <property type="entry name" value="INO80_su_Ies4"/>
</dbReference>
<dbReference type="GO" id="GO:0031011">
    <property type="term" value="C:Ino80 complex"/>
    <property type="evidence" value="ECO:0007669"/>
    <property type="project" value="InterPro"/>
</dbReference>
<gene>
    <name evidence="2" type="ORF">BLGHR1_14770</name>
</gene>
<feature type="compositionally biased region" description="Polar residues" evidence="1">
    <location>
        <begin position="64"/>
        <end position="84"/>
    </location>
</feature>
<name>A0A383UWM1_BLUHO</name>
<accession>A0A383UWM1</accession>
<dbReference type="VEuPathDB" id="FungiDB:BLGHR1_14770"/>
<organism evidence="2 3">
    <name type="scientific">Blumeria hordei</name>
    <name type="common">Barley powdery mildew</name>
    <name type="synonym">Blumeria graminis f. sp. hordei</name>
    <dbReference type="NCBI Taxonomy" id="2867405"/>
    <lineage>
        <taxon>Eukaryota</taxon>
        <taxon>Fungi</taxon>
        <taxon>Dikarya</taxon>
        <taxon>Ascomycota</taxon>
        <taxon>Pezizomycotina</taxon>
        <taxon>Leotiomycetes</taxon>
        <taxon>Erysiphales</taxon>
        <taxon>Erysiphaceae</taxon>
        <taxon>Blumeria</taxon>
    </lineage>
</organism>
<dbReference type="EMBL" id="UNSH01000060">
    <property type="protein sequence ID" value="SZF03975.1"/>
    <property type="molecule type" value="Genomic_DNA"/>
</dbReference>
<evidence type="ECO:0008006" key="4">
    <source>
        <dbReference type="Google" id="ProtNLM"/>
    </source>
</evidence>
<feature type="compositionally biased region" description="Low complexity" evidence="1">
    <location>
        <begin position="51"/>
        <end position="63"/>
    </location>
</feature>
<sequence>MTSSNKTSTAVTAARRKAFKGMLILKMSPKYLQRFKPSSIGDEESTSREISVSSKVDSTSTSSNPENIPYSTSQTPVQPGSPNSLMPPPSESNKKKGTKRSVPAALGTAGISQPKIRGKPGPKKKARLEDGTIDHSNGTTRAPNGTLIKLGPKANQGAINAGLRALDRSGKPCRRWGKGNLKLKSFTGVCWEVPRWEAHHGVVSINVSGSTCVGDSRKPKKEISEVESEQSEKSNLAVDIEIGSTASHPASSPPQRVSSGEVNDTPIQFSKVALST</sequence>
<feature type="compositionally biased region" description="Basic residues" evidence="1">
    <location>
        <begin position="116"/>
        <end position="126"/>
    </location>
</feature>
<evidence type="ECO:0000256" key="1">
    <source>
        <dbReference type="SAM" id="MobiDB-lite"/>
    </source>
</evidence>
<dbReference type="GO" id="GO:0006338">
    <property type="term" value="P:chromatin remodeling"/>
    <property type="evidence" value="ECO:0007669"/>
    <property type="project" value="InterPro"/>
</dbReference>
<protein>
    <recommendedName>
        <fullName evidence="4">DUF1711 domain-containing protein</fullName>
    </recommendedName>
</protein>
<dbReference type="AlphaFoldDB" id="A0A383UWM1"/>
<dbReference type="Proteomes" id="UP000275772">
    <property type="component" value="Unassembled WGS sequence"/>
</dbReference>
<reference evidence="2 3" key="1">
    <citation type="submission" date="2017-11" db="EMBL/GenBank/DDBJ databases">
        <authorList>
            <person name="Kracher B."/>
        </authorList>
    </citation>
    <scope>NUCLEOTIDE SEQUENCE [LARGE SCALE GENOMIC DNA]</scope>
    <source>
        <strain evidence="2 3">RACE1</strain>
    </source>
</reference>
<proteinExistence type="predicted"/>
<feature type="compositionally biased region" description="Basic and acidic residues" evidence="1">
    <location>
        <begin position="215"/>
        <end position="224"/>
    </location>
</feature>
<dbReference type="PANTHER" id="PTHR28061:SF1">
    <property type="entry name" value="INO80 COMPLEX SUBUNIT 4"/>
    <property type="match status" value="1"/>
</dbReference>
<feature type="compositionally biased region" description="Polar residues" evidence="1">
    <location>
        <begin position="134"/>
        <end position="143"/>
    </location>
</feature>
<dbReference type="Pfam" id="PF08193">
    <property type="entry name" value="INO80_Ies4"/>
    <property type="match status" value="1"/>
</dbReference>